<keyword evidence="3 7" id="KW-0288">FMN</keyword>
<gene>
    <name evidence="10" type="ORF">CLV46_2603</name>
</gene>
<evidence type="ECO:0000256" key="1">
    <source>
        <dbReference type="ARBA" id="ARBA00007118"/>
    </source>
</evidence>
<sequence>MTAAEAMLRRRSQSRVTPDAPDTAEIVRLTEVAATMADYGSLRPWRLIELRGDARARLGAAFVEASSAEGKHAEKLAGKPLRASLLIAVVASRQENFKVHAWEQDIAAAGVGHALNLLLHEAGWGAMWRSGPLTRTDPVRRMHGLADNEELLGWLYVGGLTEKPSPDRKPAPVESLVTTLR</sequence>
<evidence type="ECO:0000259" key="9">
    <source>
        <dbReference type="Pfam" id="PF00881"/>
    </source>
</evidence>
<keyword evidence="4 7" id="KW-0521">NADP</keyword>
<evidence type="ECO:0000256" key="2">
    <source>
        <dbReference type="ARBA" id="ARBA00022630"/>
    </source>
</evidence>
<dbReference type="AlphaFoldDB" id="A0A2M9CMB4"/>
<proteinExistence type="inferred from homology"/>
<dbReference type="PIRSF" id="PIRSF000232">
    <property type="entry name" value="YdjA"/>
    <property type="match status" value="1"/>
</dbReference>
<accession>A0A2M9CMB4</accession>
<evidence type="ECO:0000256" key="6">
    <source>
        <dbReference type="ARBA" id="ARBA00023027"/>
    </source>
</evidence>
<comment type="cofactor">
    <cofactor evidence="8">
        <name>FMN</name>
        <dbReference type="ChEBI" id="CHEBI:58210"/>
    </cofactor>
    <text evidence="8">Binds 1 FMN per subunit.</text>
</comment>
<dbReference type="Gene3D" id="3.40.109.10">
    <property type="entry name" value="NADH Oxidase"/>
    <property type="match status" value="1"/>
</dbReference>
<keyword evidence="5 7" id="KW-0560">Oxidoreductase</keyword>
<protein>
    <recommendedName>
        <fullName evidence="7">Putative NAD(P)H nitroreductase</fullName>
        <ecNumber evidence="7">1.-.-.-</ecNumber>
    </recommendedName>
</protein>
<dbReference type="SUPFAM" id="SSF55469">
    <property type="entry name" value="FMN-dependent nitroreductase-like"/>
    <property type="match status" value="1"/>
</dbReference>
<dbReference type="EMBL" id="PGFF01000001">
    <property type="protein sequence ID" value="PJJ73023.1"/>
    <property type="molecule type" value="Genomic_DNA"/>
</dbReference>
<keyword evidence="6 7" id="KW-0520">NAD</keyword>
<organism evidence="10 11">
    <name type="scientific">Diaminobutyricimonas aerilata</name>
    <dbReference type="NCBI Taxonomy" id="1162967"/>
    <lineage>
        <taxon>Bacteria</taxon>
        <taxon>Bacillati</taxon>
        <taxon>Actinomycetota</taxon>
        <taxon>Actinomycetes</taxon>
        <taxon>Micrococcales</taxon>
        <taxon>Microbacteriaceae</taxon>
        <taxon>Diaminobutyricimonas</taxon>
    </lineage>
</organism>
<evidence type="ECO:0000256" key="7">
    <source>
        <dbReference type="PIRNR" id="PIRNR000232"/>
    </source>
</evidence>
<dbReference type="InterPro" id="IPR029479">
    <property type="entry name" value="Nitroreductase"/>
</dbReference>
<evidence type="ECO:0000256" key="5">
    <source>
        <dbReference type="ARBA" id="ARBA00023002"/>
    </source>
</evidence>
<evidence type="ECO:0000256" key="8">
    <source>
        <dbReference type="PIRSR" id="PIRSR000232-1"/>
    </source>
</evidence>
<evidence type="ECO:0000256" key="4">
    <source>
        <dbReference type="ARBA" id="ARBA00022857"/>
    </source>
</evidence>
<feature type="binding site" description="in other chain" evidence="8">
    <location>
        <begin position="128"/>
        <end position="130"/>
    </location>
    <ligand>
        <name>FMN</name>
        <dbReference type="ChEBI" id="CHEBI:58210"/>
        <note>ligand shared between dimeric partners</note>
    </ligand>
</feature>
<evidence type="ECO:0000313" key="10">
    <source>
        <dbReference type="EMBL" id="PJJ73023.1"/>
    </source>
</evidence>
<dbReference type="CDD" id="cd02135">
    <property type="entry name" value="YdjA-like"/>
    <property type="match status" value="1"/>
</dbReference>
<dbReference type="EC" id="1.-.-.-" evidence="7"/>
<name>A0A2M9CMB4_9MICO</name>
<keyword evidence="11" id="KW-1185">Reference proteome</keyword>
<dbReference type="InterPro" id="IPR026021">
    <property type="entry name" value="YdjA-like"/>
</dbReference>
<comment type="similarity">
    <text evidence="1 7">Belongs to the nitroreductase family.</text>
</comment>
<dbReference type="PANTHER" id="PTHR43821:SF1">
    <property type="entry name" value="NAD(P)H NITROREDUCTASE YDJA-RELATED"/>
    <property type="match status" value="1"/>
</dbReference>
<dbReference type="Proteomes" id="UP000228758">
    <property type="component" value="Unassembled WGS sequence"/>
</dbReference>
<comment type="caution">
    <text evidence="10">The sequence shown here is derived from an EMBL/GenBank/DDBJ whole genome shotgun (WGS) entry which is preliminary data.</text>
</comment>
<feature type="binding site" description="in other chain" evidence="8">
    <location>
        <begin position="10"/>
        <end position="12"/>
    </location>
    <ligand>
        <name>FMN</name>
        <dbReference type="ChEBI" id="CHEBI:58210"/>
        <note>ligand shared between dimeric partners</note>
    </ligand>
</feature>
<reference evidence="10 11" key="1">
    <citation type="submission" date="2017-11" db="EMBL/GenBank/DDBJ databases">
        <title>Genomic Encyclopedia of Archaeal and Bacterial Type Strains, Phase II (KMG-II): From Individual Species to Whole Genera.</title>
        <authorList>
            <person name="Goeker M."/>
        </authorList>
    </citation>
    <scope>NUCLEOTIDE SEQUENCE [LARGE SCALE GENOMIC DNA]</scope>
    <source>
        <strain evidence="10 11">DSM 27393</strain>
    </source>
</reference>
<keyword evidence="2 7" id="KW-0285">Flavoprotein</keyword>
<dbReference type="InterPro" id="IPR000415">
    <property type="entry name" value="Nitroreductase-like"/>
</dbReference>
<dbReference type="PANTHER" id="PTHR43821">
    <property type="entry name" value="NAD(P)H NITROREDUCTASE YDJA-RELATED"/>
    <property type="match status" value="1"/>
</dbReference>
<evidence type="ECO:0000256" key="3">
    <source>
        <dbReference type="ARBA" id="ARBA00022643"/>
    </source>
</evidence>
<dbReference type="GO" id="GO:0016491">
    <property type="term" value="F:oxidoreductase activity"/>
    <property type="evidence" value="ECO:0007669"/>
    <property type="project" value="UniProtKB-UniRule"/>
</dbReference>
<feature type="domain" description="Nitroreductase" evidence="9">
    <location>
        <begin position="9"/>
        <end position="158"/>
    </location>
</feature>
<dbReference type="Pfam" id="PF00881">
    <property type="entry name" value="Nitroreductase"/>
    <property type="match status" value="1"/>
</dbReference>
<dbReference type="InterPro" id="IPR052530">
    <property type="entry name" value="NAD(P)H_nitroreductase"/>
</dbReference>
<evidence type="ECO:0000313" key="11">
    <source>
        <dbReference type="Proteomes" id="UP000228758"/>
    </source>
</evidence>